<protein>
    <recommendedName>
        <fullName evidence="10">Rieske domain-containing protein</fullName>
    </recommendedName>
</protein>
<dbReference type="SUPFAM" id="SSF51905">
    <property type="entry name" value="FAD/NAD(P)-binding domain"/>
    <property type="match status" value="4"/>
</dbReference>
<comment type="cofactor">
    <cofactor evidence="1">
        <name>FAD</name>
        <dbReference type="ChEBI" id="CHEBI:57692"/>
    </cofactor>
</comment>
<accession>A0A1B0FF33</accession>
<evidence type="ECO:0000256" key="1">
    <source>
        <dbReference type="ARBA" id="ARBA00001974"/>
    </source>
</evidence>
<evidence type="ECO:0000256" key="6">
    <source>
        <dbReference type="ARBA" id="ARBA00022827"/>
    </source>
</evidence>
<dbReference type="InterPro" id="IPR036188">
    <property type="entry name" value="FAD/NAD-bd_sf"/>
</dbReference>
<keyword evidence="9" id="KW-0411">Iron-sulfur</keyword>
<keyword evidence="12" id="KW-1185">Reference proteome</keyword>
<dbReference type="AlphaFoldDB" id="A0A1B0FF33"/>
<dbReference type="SUPFAM" id="SSF50022">
    <property type="entry name" value="ISP domain"/>
    <property type="match status" value="2"/>
</dbReference>
<comment type="similarity">
    <text evidence="2">Belongs to the FAD-dependent oxidoreductase family.</text>
</comment>
<dbReference type="STRING" id="37546.A0A1B0FF33"/>
<dbReference type="Gene3D" id="3.30.390.30">
    <property type="match status" value="1"/>
</dbReference>
<evidence type="ECO:0000256" key="5">
    <source>
        <dbReference type="ARBA" id="ARBA00022723"/>
    </source>
</evidence>
<dbReference type="SUPFAM" id="SSF55424">
    <property type="entry name" value="FAD/NAD-linked reductases, dimerisation (C-terminal) domain"/>
    <property type="match status" value="2"/>
</dbReference>
<keyword evidence="6" id="KW-0274">FAD</keyword>
<dbReference type="EMBL" id="CCAG010023253">
    <property type="status" value="NOT_ANNOTATED_CDS"/>
    <property type="molecule type" value="Genomic_DNA"/>
</dbReference>
<feature type="domain" description="Rieske" evidence="10">
    <location>
        <begin position="150"/>
        <end position="246"/>
    </location>
</feature>
<evidence type="ECO:0000313" key="12">
    <source>
        <dbReference type="Proteomes" id="UP000092444"/>
    </source>
</evidence>
<evidence type="ECO:0000313" key="11">
    <source>
        <dbReference type="EnsemblMetazoa" id="GMOY002255-PA"/>
    </source>
</evidence>
<dbReference type="EnsemblMetazoa" id="GMOY002255-RA">
    <property type="protein sequence ID" value="GMOY002255-PA"/>
    <property type="gene ID" value="GMOY002255"/>
</dbReference>
<evidence type="ECO:0000256" key="2">
    <source>
        <dbReference type="ARBA" id="ARBA00006442"/>
    </source>
</evidence>
<keyword evidence="5" id="KW-0479">Metal-binding</keyword>
<dbReference type="PANTHER" id="PTHR43557">
    <property type="entry name" value="APOPTOSIS-INDUCING FACTOR 1"/>
    <property type="match status" value="1"/>
</dbReference>
<dbReference type="Gene3D" id="2.102.10.10">
    <property type="entry name" value="Rieske [2Fe-2S] iron-sulphur domain"/>
    <property type="match status" value="2"/>
</dbReference>
<dbReference type="PROSITE" id="PS51296">
    <property type="entry name" value="RIESKE"/>
    <property type="match status" value="2"/>
</dbReference>
<evidence type="ECO:0000256" key="7">
    <source>
        <dbReference type="ARBA" id="ARBA00023002"/>
    </source>
</evidence>
<keyword evidence="4" id="KW-0001">2Fe-2S</keyword>
<dbReference type="EMBL" id="CCAG010023254">
    <property type="status" value="NOT_ANNOTATED_CDS"/>
    <property type="molecule type" value="Genomic_DNA"/>
</dbReference>
<keyword evidence="7" id="KW-0560">Oxidoreductase</keyword>
<dbReference type="Pfam" id="PF00355">
    <property type="entry name" value="Rieske"/>
    <property type="match status" value="2"/>
</dbReference>
<dbReference type="PRINTS" id="PR00368">
    <property type="entry name" value="FADPNR"/>
</dbReference>
<dbReference type="CDD" id="cd03478">
    <property type="entry name" value="Rieske_AIFL_N"/>
    <property type="match status" value="2"/>
</dbReference>
<evidence type="ECO:0000259" key="10">
    <source>
        <dbReference type="PROSITE" id="PS51296"/>
    </source>
</evidence>
<dbReference type="Proteomes" id="UP000092444">
    <property type="component" value="Unassembled WGS sequence"/>
</dbReference>
<evidence type="ECO:0000256" key="3">
    <source>
        <dbReference type="ARBA" id="ARBA00022630"/>
    </source>
</evidence>
<evidence type="ECO:0000256" key="4">
    <source>
        <dbReference type="ARBA" id="ARBA00022714"/>
    </source>
</evidence>
<keyword evidence="8" id="KW-0408">Iron</keyword>
<feature type="domain" description="Rieske" evidence="10">
    <location>
        <begin position="699"/>
        <end position="795"/>
    </location>
</feature>
<dbReference type="InterPro" id="IPR016156">
    <property type="entry name" value="FAD/NAD-linked_Rdtase_dimer_sf"/>
</dbReference>
<dbReference type="PANTHER" id="PTHR43557:SF2">
    <property type="entry name" value="RIESKE DOMAIN-CONTAINING PROTEIN-RELATED"/>
    <property type="match status" value="1"/>
</dbReference>
<sequence length="1232" mass="136980">MFTKVTFTTISRAPFERGVINLVVAGFPHLSHSNANANAAFGKARILAVHGNRKQLVSFCSLAIPLRTPKICATFSRLRRHHFQKQQLFIHRQRQHEQQFDFTTMGSINCKEYTTTNVVDSNKTENGTTGSGSYQSTCETKMPDKYTDPVIVCNEKDLPDQGMKQFDFIENSKVLLIKQKGQLYAVGPKCTHYGAPLHTGVLGDGRVRCPWHGACFSIKTGDIEDFPGLDSLPCYKVEVKKDGNVAVMAKEKDMANVKRLKDMVKRDPCNCCTFVILGGGPAGGVCVETLRQQGFTGRIVMVSKEPYLPYDRVKVSKSFDVKIEALQYRENAFYDEYGIETWLNVEATKVCGDKKIVTLSNGMSIKYDKMFIATGSAPTIPPIDGNNLKNVVTVRGYDDSQNIRATVNEKTNVVCLGSSFIALELAQALVKQVASITVVGRGAYPLSASFGNEIGERVLRLFTENNVKMIMNSGIKEILGNKDGEVEKVVLSDDTTLPCNLLVLGTGAKPNTKFLEGSGLKINADGSINTDMYLKSSMESIYVGGDIANAPVFSSNNELAAIGHYQLAQYHGRIAAINMFECRPEILRAVPFFFTMLFGKGFRFSGHGAFSDVVIEGDLEALKFVAYFINSEDKVVSVASCGRDPIVAQFAELQSQGGTLTRKDLQNTSDPKMEPFKVDLGFLRAMQDKPIIEPYTKPVAVCHARDVREHEMREFEFTHGRKVLIAKYLGQIHALGNTCTHNDAPLQAGVLGDGRIRCPWHGACFNIATGDIEECPGLDSLPCYKVEVERGGLVMVQAKLKDLESTRRLKNMAKRDPKNPITYVLVGGGPSSQVCAETLRNEGFTGRIVIVCKESYLPYDRSKISTSFDLKFDDLQYRPQQFYDEHNIEVLTNSKAIEANVEEKLLIMSDDKRLFYDKMYIATGSSPKEIPIKGFNSANVFTMRNFDDWRSLKKAISKNTPVICVGSSFLGMEIAQAIKTYMQCSVTVVSRAKIPMQKTFGLKIGERILKMYKEKMITMIMETVIVEIVGNELGVTHVRLNNNRQLPCNVLIVAAGIKFNTNFLVGCGLPINANGSIDADLYLQSIVDDVYVGGDIANAPVYSDYNHRSNIGHIHVAQNHGYVAGVNMHGSRKIEIRSVPYYTTTLFNVTFRCSGFGLFKDVVIEGDLEKLNFVAYYIDNQDRVVSVVSSNRDPIVSQFAELRNQGRILRRYELIDLKKSWTNRLKGPIICH</sequence>
<keyword evidence="3" id="KW-0285">Flavoprotein</keyword>
<dbReference type="Pfam" id="PF07992">
    <property type="entry name" value="Pyr_redox_2"/>
    <property type="match status" value="2"/>
</dbReference>
<dbReference type="Gene3D" id="3.50.50.60">
    <property type="entry name" value="FAD/NAD(P)-binding domain"/>
    <property type="match status" value="4"/>
</dbReference>
<evidence type="ECO:0000256" key="9">
    <source>
        <dbReference type="ARBA" id="ARBA00023014"/>
    </source>
</evidence>
<proteinExistence type="inferred from homology"/>
<dbReference type="VEuPathDB" id="VectorBase:GMOY002255"/>
<dbReference type="InterPro" id="IPR017941">
    <property type="entry name" value="Rieske_2Fe-2S"/>
</dbReference>
<dbReference type="InterPro" id="IPR050446">
    <property type="entry name" value="FAD-oxidoreductase/Apoptosis"/>
</dbReference>
<dbReference type="EMBL" id="CCAG010023252">
    <property type="status" value="NOT_ANNOTATED_CDS"/>
    <property type="molecule type" value="Genomic_DNA"/>
</dbReference>
<dbReference type="GO" id="GO:0005737">
    <property type="term" value="C:cytoplasm"/>
    <property type="evidence" value="ECO:0007669"/>
    <property type="project" value="TreeGrafter"/>
</dbReference>
<dbReference type="FunFam" id="2.102.10.10:FF:000003">
    <property type="entry name" value="apoptosis-inducing factor 3 isoform X2"/>
    <property type="match status" value="2"/>
</dbReference>
<evidence type="ECO:0000256" key="8">
    <source>
        <dbReference type="ARBA" id="ARBA00023004"/>
    </source>
</evidence>
<dbReference type="InterPro" id="IPR023753">
    <property type="entry name" value="FAD/NAD-binding_dom"/>
</dbReference>
<dbReference type="GO" id="GO:0016651">
    <property type="term" value="F:oxidoreductase activity, acting on NAD(P)H"/>
    <property type="evidence" value="ECO:0007669"/>
    <property type="project" value="TreeGrafter"/>
</dbReference>
<reference evidence="11" key="1">
    <citation type="submission" date="2020-05" db="UniProtKB">
        <authorList>
            <consortium name="EnsemblMetazoa"/>
        </authorList>
    </citation>
    <scope>IDENTIFICATION</scope>
    <source>
        <strain evidence="11">Yale</strain>
    </source>
</reference>
<dbReference type="InterPro" id="IPR036922">
    <property type="entry name" value="Rieske_2Fe-2S_sf"/>
</dbReference>
<name>A0A1B0FF33_GLOMM</name>
<dbReference type="PRINTS" id="PR00411">
    <property type="entry name" value="PNDRDTASEI"/>
</dbReference>
<organism evidence="11 12">
    <name type="scientific">Glossina morsitans morsitans</name>
    <name type="common">Savannah tsetse fly</name>
    <dbReference type="NCBI Taxonomy" id="37546"/>
    <lineage>
        <taxon>Eukaryota</taxon>
        <taxon>Metazoa</taxon>
        <taxon>Ecdysozoa</taxon>
        <taxon>Arthropoda</taxon>
        <taxon>Hexapoda</taxon>
        <taxon>Insecta</taxon>
        <taxon>Pterygota</taxon>
        <taxon>Neoptera</taxon>
        <taxon>Endopterygota</taxon>
        <taxon>Diptera</taxon>
        <taxon>Brachycera</taxon>
        <taxon>Muscomorpha</taxon>
        <taxon>Hippoboscoidea</taxon>
        <taxon>Glossinidae</taxon>
        <taxon>Glossina</taxon>
    </lineage>
</organism>
<dbReference type="GO" id="GO:0051537">
    <property type="term" value="F:2 iron, 2 sulfur cluster binding"/>
    <property type="evidence" value="ECO:0007669"/>
    <property type="project" value="UniProtKB-KW"/>
</dbReference>
<dbReference type="GO" id="GO:0046872">
    <property type="term" value="F:metal ion binding"/>
    <property type="evidence" value="ECO:0007669"/>
    <property type="project" value="UniProtKB-KW"/>
</dbReference>